<keyword evidence="2" id="KW-1185">Reference proteome</keyword>
<evidence type="ECO:0000313" key="1">
    <source>
        <dbReference type="EMBL" id="PRQ36291.1"/>
    </source>
</evidence>
<protein>
    <submittedName>
        <fullName evidence="1">Uncharacterized protein</fullName>
    </submittedName>
</protein>
<evidence type="ECO:0000313" key="2">
    <source>
        <dbReference type="Proteomes" id="UP000238479"/>
    </source>
</evidence>
<dbReference type="EMBL" id="PDCK01000042">
    <property type="protein sequence ID" value="PRQ36291.1"/>
    <property type="molecule type" value="Genomic_DNA"/>
</dbReference>
<dbReference type="Gramene" id="PRQ36291">
    <property type="protein sequence ID" value="PRQ36291"/>
    <property type="gene ID" value="RchiOBHm_Chr4g0389811"/>
</dbReference>
<gene>
    <name evidence="1" type="ORF">RchiOBHm_Chr4g0389811</name>
</gene>
<organism evidence="1 2">
    <name type="scientific">Rosa chinensis</name>
    <name type="common">China rose</name>
    <dbReference type="NCBI Taxonomy" id="74649"/>
    <lineage>
        <taxon>Eukaryota</taxon>
        <taxon>Viridiplantae</taxon>
        <taxon>Streptophyta</taxon>
        <taxon>Embryophyta</taxon>
        <taxon>Tracheophyta</taxon>
        <taxon>Spermatophyta</taxon>
        <taxon>Magnoliopsida</taxon>
        <taxon>eudicotyledons</taxon>
        <taxon>Gunneridae</taxon>
        <taxon>Pentapetalae</taxon>
        <taxon>rosids</taxon>
        <taxon>fabids</taxon>
        <taxon>Rosales</taxon>
        <taxon>Rosaceae</taxon>
        <taxon>Rosoideae</taxon>
        <taxon>Rosoideae incertae sedis</taxon>
        <taxon>Rosa</taxon>
    </lineage>
</organism>
<dbReference type="AlphaFoldDB" id="A0A2P6QQ40"/>
<proteinExistence type="predicted"/>
<dbReference type="Proteomes" id="UP000238479">
    <property type="component" value="Chromosome 4"/>
</dbReference>
<sequence>MTDQSHPATSNSVSAVEKPLQISAVAYLMRIFALVSEMDSKRHNTIEET</sequence>
<accession>A0A2P6QQ40</accession>
<comment type="caution">
    <text evidence="1">The sequence shown here is derived from an EMBL/GenBank/DDBJ whole genome shotgun (WGS) entry which is preliminary data.</text>
</comment>
<reference evidence="1 2" key="1">
    <citation type="journal article" date="2018" name="Nat. Genet.">
        <title>The Rosa genome provides new insights in the design of modern roses.</title>
        <authorList>
            <person name="Bendahmane M."/>
        </authorList>
    </citation>
    <scope>NUCLEOTIDE SEQUENCE [LARGE SCALE GENOMIC DNA]</scope>
    <source>
        <strain evidence="2">cv. Old Blush</strain>
    </source>
</reference>
<name>A0A2P6QQ40_ROSCH</name>